<accession>A0A7R9K6H2</accession>
<evidence type="ECO:0000256" key="3">
    <source>
        <dbReference type="ARBA" id="ARBA00022837"/>
    </source>
</evidence>
<gene>
    <name evidence="6" type="ORF">TGEB3V08_LOCUS9878</name>
</gene>
<dbReference type="Pfam" id="PF13499">
    <property type="entry name" value="EF-hand_7"/>
    <property type="match status" value="1"/>
</dbReference>
<organism evidence="6">
    <name type="scientific">Timema genevievae</name>
    <name type="common">Walking stick</name>
    <dbReference type="NCBI Taxonomy" id="629358"/>
    <lineage>
        <taxon>Eukaryota</taxon>
        <taxon>Metazoa</taxon>
        <taxon>Ecdysozoa</taxon>
        <taxon>Arthropoda</taxon>
        <taxon>Hexapoda</taxon>
        <taxon>Insecta</taxon>
        <taxon>Pterygota</taxon>
        <taxon>Neoptera</taxon>
        <taxon>Polyneoptera</taxon>
        <taxon>Phasmatodea</taxon>
        <taxon>Timematodea</taxon>
        <taxon>Timematoidea</taxon>
        <taxon>Timematidae</taxon>
        <taxon>Timema</taxon>
    </lineage>
</organism>
<keyword evidence="1" id="KW-0479">Metal-binding</keyword>
<dbReference type="PROSITE" id="PS00018">
    <property type="entry name" value="EF_HAND_1"/>
    <property type="match status" value="3"/>
</dbReference>
<dbReference type="PANTHER" id="PTHR23055">
    <property type="entry name" value="CALCIUM BINDING PROTEINS"/>
    <property type="match status" value="1"/>
</dbReference>
<feature type="domain" description="EF-hand" evidence="5">
    <location>
        <begin position="217"/>
        <end position="250"/>
    </location>
</feature>
<dbReference type="AlphaFoldDB" id="A0A7R9K6H2"/>
<feature type="domain" description="EF-hand" evidence="5">
    <location>
        <begin position="181"/>
        <end position="216"/>
    </location>
</feature>
<dbReference type="InterPro" id="IPR002048">
    <property type="entry name" value="EF_hand_dom"/>
</dbReference>
<evidence type="ECO:0000256" key="2">
    <source>
        <dbReference type="ARBA" id="ARBA00022737"/>
    </source>
</evidence>
<keyword evidence="2" id="KW-0677">Repeat</keyword>
<dbReference type="Gene3D" id="1.10.238.10">
    <property type="entry name" value="EF-hand"/>
    <property type="match status" value="1"/>
</dbReference>
<evidence type="ECO:0000256" key="1">
    <source>
        <dbReference type="ARBA" id="ARBA00022723"/>
    </source>
</evidence>
<dbReference type="InterPro" id="IPR011992">
    <property type="entry name" value="EF-hand-dom_pair"/>
</dbReference>
<protein>
    <recommendedName>
        <fullName evidence="5">EF-hand domain-containing protein</fullName>
    </recommendedName>
</protein>
<sequence length="267" mass="30814">MVSILHVNVIRVGFNFASEAYINGEQSHTLQEFSITVPPCNKIAEAPNDIIYLPIRQFQRKVADKPQRAYQIDSDSDSESDSEMHHEKGNSEFWRRKMRTFHGLIDINKDGVVSIDDFTILAQRFINLGHLTPQQQQEFTEMIKVVWEEQWGIVHPYNTVTAEQYLDNMHHVLNDKSLKRKAHNFLPHLFKAVDKDKNGTISVEEFKLFFECLGLNEEDAAASFSSIDINKDGYLSQKEFVKLGREFFISEDEATASRNFFGPLIKP</sequence>
<dbReference type="SMART" id="SM00054">
    <property type="entry name" value="EFh"/>
    <property type="match status" value="3"/>
</dbReference>
<evidence type="ECO:0000313" key="6">
    <source>
        <dbReference type="EMBL" id="CAD7606505.1"/>
    </source>
</evidence>
<evidence type="ECO:0000259" key="5">
    <source>
        <dbReference type="PROSITE" id="PS50222"/>
    </source>
</evidence>
<dbReference type="InterPro" id="IPR018247">
    <property type="entry name" value="EF_Hand_1_Ca_BS"/>
</dbReference>
<dbReference type="SUPFAM" id="SSF47473">
    <property type="entry name" value="EF-hand"/>
    <property type="match status" value="1"/>
</dbReference>
<dbReference type="CDD" id="cd00051">
    <property type="entry name" value="EFh"/>
    <property type="match status" value="1"/>
</dbReference>
<proteinExistence type="predicted"/>
<evidence type="ECO:0000256" key="4">
    <source>
        <dbReference type="SAM" id="MobiDB-lite"/>
    </source>
</evidence>
<reference evidence="6" key="1">
    <citation type="submission" date="2020-11" db="EMBL/GenBank/DDBJ databases">
        <authorList>
            <person name="Tran Van P."/>
        </authorList>
    </citation>
    <scope>NUCLEOTIDE SEQUENCE</scope>
</reference>
<dbReference type="GO" id="GO:0005509">
    <property type="term" value="F:calcium ion binding"/>
    <property type="evidence" value="ECO:0007669"/>
    <property type="project" value="InterPro"/>
</dbReference>
<dbReference type="PROSITE" id="PS50222">
    <property type="entry name" value="EF_HAND_2"/>
    <property type="match status" value="2"/>
</dbReference>
<dbReference type="EMBL" id="OE844959">
    <property type="protein sequence ID" value="CAD7606505.1"/>
    <property type="molecule type" value="Genomic_DNA"/>
</dbReference>
<dbReference type="InterPro" id="IPR028846">
    <property type="entry name" value="Recoverin"/>
</dbReference>
<name>A0A7R9K6H2_TIMGE</name>
<keyword evidence="3" id="KW-0106">Calcium</keyword>
<feature type="region of interest" description="Disordered" evidence="4">
    <location>
        <begin position="66"/>
        <end position="89"/>
    </location>
</feature>